<dbReference type="STRING" id="456900.A0A151IJB4"/>
<sequence>MASERWKNDVAYAMNPFKLLTWPVGLWPLQVYNMYSLIRCVLVTCCMVSSQFRRFLSLLR</sequence>
<reference evidence="1 2" key="1">
    <citation type="submission" date="2016-03" db="EMBL/GenBank/DDBJ databases">
        <title>Cyphomyrmex costatus WGS genome.</title>
        <authorList>
            <person name="Nygaard S."/>
            <person name="Hu H."/>
            <person name="Boomsma J."/>
            <person name="Zhang G."/>
        </authorList>
    </citation>
    <scope>NUCLEOTIDE SEQUENCE [LARGE SCALE GENOMIC DNA]</scope>
    <source>
        <strain evidence="1">MS0001</strain>
        <tissue evidence="1">Whole body</tissue>
    </source>
</reference>
<dbReference type="AlphaFoldDB" id="A0A151IJB4"/>
<protein>
    <submittedName>
        <fullName evidence="1">Uncharacterized protein</fullName>
    </submittedName>
</protein>
<dbReference type="EMBL" id="KQ977362">
    <property type="protein sequence ID" value="KYN03308.1"/>
    <property type="molecule type" value="Genomic_DNA"/>
</dbReference>
<proteinExistence type="predicted"/>
<dbReference type="Proteomes" id="UP000078542">
    <property type="component" value="Unassembled WGS sequence"/>
</dbReference>
<gene>
    <name evidence="1" type="ORF">ALC62_05858</name>
</gene>
<organism evidence="1 2">
    <name type="scientific">Cyphomyrmex costatus</name>
    <dbReference type="NCBI Taxonomy" id="456900"/>
    <lineage>
        <taxon>Eukaryota</taxon>
        <taxon>Metazoa</taxon>
        <taxon>Ecdysozoa</taxon>
        <taxon>Arthropoda</taxon>
        <taxon>Hexapoda</taxon>
        <taxon>Insecta</taxon>
        <taxon>Pterygota</taxon>
        <taxon>Neoptera</taxon>
        <taxon>Endopterygota</taxon>
        <taxon>Hymenoptera</taxon>
        <taxon>Apocrita</taxon>
        <taxon>Aculeata</taxon>
        <taxon>Formicoidea</taxon>
        <taxon>Formicidae</taxon>
        <taxon>Myrmicinae</taxon>
        <taxon>Cyphomyrmex</taxon>
    </lineage>
</organism>
<evidence type="ECO:0000313" key="1">
    <source>
        <dbReference type="EMBL" id="KYN03308.1"/>
    </source>
</evidence>
<name>A0A151IJB4_9HYME</name>
<keyword evidence="2" id="KW-1185">Reference proteome</keyword>
<accession>A0A151IJB4</accession>
<evidence type="ECO:0000313" key="2">
    <source>
        <dbReference type="Proteomes" id="UP000078542"/>
    </source>
</evidence>